<gene>
    <name evidence="1" type="ORF">RUMHYD_03522</name>
</gene>
<dbReference type="eggNOG" id="COG1397">
    <property type="taxonomic scope" value="Bacteria"/>
</dbReference>
<dbReference type="AlphaFoldDB" id="C0CRK8"/>
<organism evidence="1 2">
    <name type="scientific">Blautia hydrogenotrophica (strain DSM 10507 / JCM 14656 / S5a33)</name>
    <name type="common">Ruminococcus hydrogenotrophicus</name>
    <dbReference type="NCBI Taxonomy" id="476272"/>
    <lineage>
        <taxon>Bacteria</taxon>
        <taxon>Bacillati</taxon>
        <taxon>Bacillota</taxon>
        <taxon>Clostridia</taxon>
        <taxon>Lachnospirales</taxon>
        <taxon>Lachnospiraceae</taxon>
        <taxon>Blautia</taxon>
    </lineage>
</organism>
<dbReference type="Gene3D" id="2.60.120.560">
    <property type="entry name" value="Exo-inulinase, domain 1"/>
    <property type="match status" value="1"/>
</dbReference>
<evidence type="ECO:0000313" key="1">
    <source>
        <dbReference type="EMBL" id="EEG47623.1"/>
    </source>
</evidence>
<comment type="caution">
    <text evidence="1">The sequence shown here is derived from an EMBL/GenBank/DDBJ whole genome shotgun (WGS) entry which is preliminary data.</text>
</comment>
<dbReference type="HOGENOM" id="CLU_1465539_0_0_9"/>
<protein>
    <recommendedName>
        <fullName evidence="3">3-keto-disaccharide hydrolase domain-containing protein</fullName>
    </recommendedName>
</protein>
<dbReference type="PATRIC" id="fig|476272.21.peg.197"/>
<reference evidence="1 2" key="2">
    <citation type="submission" date="2009-02" db="EMBL/GenBank/DDBJ databases">
        <title>Draft genome sequence of Blautia hydrogenotrophica DSM 10507 (Ruminococcus hydrogenotrophicus DSM 10507).</title>
        <authorList>
            <person name="Sudarsanam P."/>
            <person name="Ley R."/>
            <person name="Guruge J."/>
            <person name="Turnbaugh P.J."/>
            <person name="Mahowald M."/>
            <person name="Liep D."/>
            <person name="Gordon J."/>
        </authorList>
    </citation>
    <scope>NUCLEOTIDE SEQUENCE [LARGE SCALE GENOMIC DNA]</scope>
    <source>
        <strain evidence="2">DSM 10507 / JCM 14656 / S5a33</strain>
    </source>
</reference>
<evidence type="ECO:0008006" key="3">
    <source>
        <dbReference type="Google" id="ProtNLM"/>
    </source>
</evidence>
<dbReference type="EMBL" id="ACBZ01000187">
    <property type="protein sequence ID" value="EEG47623.1"/>
    <property type="molecule type" value="Genomic_DNA"/>
</dbReference>
<sequence>MIDDFYVTGKADYEIEFEKERVELWTALHREISQFTRLKGITYLEKGCLHLSCSDFGETYTGGHDWKNYRAKFSVTPMVGEHHGVNVRVQGAIRSYAVGLLPDHRVGILKNENGYRILAETDFDWHCGKEYEITVCVEENHILADIDGEVTLKTQDEKNPYLTGGIGLSVQKGSHMSCRKITVS</sequence>
<evidence type="ECO:0000313" key="2">
    <source>
        <dbReference type="Proteomes" id="UP000003100"/>
    </source>
</evidence>
<keyword evidence="2" id="KW-1185">Reference proteome</keyword>
<accession>C0CRK8</accession>
<dbReference type="Proteomes" id="UP000003100">
    <property type="component" value="Unassembled WGS sequence"/>
</dbReference>
<name>C0CRK8_BLAHS</name>
<proteinExistence type="predicted"/>
<reference evidence="1 2" key="1">
    <citation type="submission" date="2009-01" db="EMBL/GenBank/DDBJ databases">
        <authorList>
            <person name="Fulton L."/>
            <person name="Clifton S."/>
            <person name="Fulton B."/>
            <person name="Xu J."/>
            <person name="Minx P."/>
            <person name="Pepin K.H."/>
            <person name="Johnson M."/>
            <person name="Bhonagiri V."/>
            <person name="Nash W.E."/>
            <person name="Mardis E.R."/>
            <person name="Wilson R.K."/>
        </authorList>
    </citation>
    <scope>NUCLEOTIDE SEQUENCE [LARGE SCALE GENOMIC DNA]</scope>
    <source>
        <strain evidence="2">DSM 10507 / JCM 14656 / S5a33</strain>
    </source>
</reference>